<dbReference type="Pfam" id="PF11213">
    <property type="entry name" value="DUF3006"/>
    <property type="match status" value="1"/>
</dbReference>
<proteinExistence type="predicted"/>
<keyword evidence="2" id="KW-1185">Reference proteome</keyword>
<dbReference type="Proteomes" id="UP001519288">
    <property type="component" value="Unassembled WGS sequence"/>
</dbReference>
<sequence>MKGIVDGFEDEFCIIEINGESKDIPKHQVQTGVKTGDIVEWDGHTWLTNHKQTEARIKEIKSLMNDVWEKE</sequence>
<dbReference type="EMBL" id="JAGGLD010000001">
    <property type="protein sequence ID" value="MBP1999271.1"/>
    <property type="molecule type" value="Genomic_DNA"/>
</dbReference>
<evidence type="ECO:0008006" key="3">
    <source>
        <dbReference type="Google" id="ProtNLM"/>
    </source>
</evidence>
<organism evidence="1 2">
    <name type="scientific">Paenibacillus shirakamiensis</name>
    <dbReference type="NCBI Taxonomy" id="1265935"/>
    <lineage>
        <taxon>Bacteria</taxon>
        <taxon>Bacillati</taxon>
        <taxon>Bacillota</taxon>
        <taxon>Bacilli</taxon>
        <taxon>Bacillales</taxon>
        <taxon>Paenibacillaceae</taxon>
        <taxon>Paenibacillus</taxon>
    </lineage>
</organism>
<reference evidence="1 2" key="1">
    <citation type="submission" date="2021-03" db="EMBL/GenBank/DDBJ databases">
        <title>Genomic Encyclopedia of Type Strains, Phase IV (KMG-IV): sequencing the most valuable type-strain genomes for metagenomic binning, comparative biology and taxonomic classification.</title>
        <authorList>
            <person name="Goeker M."/>
        </authorList>
    </citation>
    <scope>NUCLEOTIDE SEQUENCE [LARGE SCALE GENOMIC DNA]</scope>
    <source>
        <strain evidence="1 2">DSM 26806</strain>
    </source>
</reference>
<evidence type="ECO:0000313" key="1">
    <source>
        <dbReference type="EMBL" id="MBP1999271.1"/>
    </source>
</evidence>
<dbReference type="InterPro" id="IPR021377">
    <property type="entry name" value="DUF3006"/>
</dbReference>
<gene>
    <name evidence="1" type="ORF">J2Z69_000290</name>
</gene>
<comment type="caution">
    <text evidence="1">The sequence shown here is derived from an EMBL/GenBank/DDBJ whole genome shotgun (WGS) entry which is preliminary data.</text>
</comment>
<evidence type="ECO:0000313" key="2">
    <source>
        <dbReference type="Proteomes" id="UP001519288"/>
    </source>
</evidence>
<dbReference type="RefSeq" id="WP_209858507.1">
    <property type="nucleotide sequence ID" value="NZ_JAGGLD010000001.1"/>
</dbReference>
<accession>A0ABS4JE87</accession>
<name>A0ABS4JE87_9BACL</name>
<protein>
    <recommendedName>
        <fullName evidence="3">DUF3006 domain-containing protein</fullName>
    </recommendedName>
</protein>